<name>A0A2W7NN47_9BACT</name>
<evidence type="ECO:0000313" key="8">
    <source>
        <dbReference type="Proteomes" id="UP000249239"/>
    </source>
</evidence>
<evidence type="ECO:0000256" key="1">
    <source>
        <dbReference type="ARBA" id="ARBA00002190"/>
    </source>
</evidence>
<comment type="function">
    <text evidence="1 6">Required for the transposition of the insertion element.</text>
</comment>
<keyword evidence="5 6" id="KW-0233">DNA recombination</keyword>
<dbReference type="AlphaFoldDB" id="A0A2W7NN47"/>
<dbReference type="RefSeq" id="WP_185741695.1">
    <property type="nucleotide sequence ID" value="NZ_QKZK01000004.1"/>
</dbReference>
<evidence type="ECO:0000256" key="2">
    <source>
        <dbReference type="ARBA" id="ARBA00010961"/>
    </source>
</evidence>
<reference evidence="7 8" key="1">
    <citation type="submission" date="2018-06" db="EMBL/GenBank/DDBJ databases">
        <title>Genomic Encyclopedia of Archaeal and Bacterial Type Strains, Phase II (KMG-II): from individual species to whole genera.</title>
        <authorList>
            <person name="Goeker M."/>
        </authorList>
    </citation>
    <scope>NUCLEOTIDE SEQUENCE [LARGE SCALE GENOMIC DNA]</scope>
    <source>
        <strain evidence="7 8">DSM 6779</strain>
    </source>
</reference>
<dbReference type="Proteomes" id="UP000249239">
    <property type="component" value="Unassembled WGS sequence"/>
</dbReference>
<keyword evidence="3 6" id="KW-0815">Transposition</keyword>
<organism evidence="7 8">
    <name type="scientific">Breznakibacter xylanolyticus</name>
    <dbReference type="NCBI Taxonomy" id="990"/>
    <lineage>
        <taxon>Bacteria</taxon>
        <taxon>Pseudomonadati</taxon>
        <taxon>Bacteroidota</taxon>
        <taxon>Bacteroidia</taxon>
        <taxon>Marinilabiliales</taxon>
        <taxon>Marinilabiliaceae</taxon>
        <taxon>Breznakibacter</taxon>
    </lineage>
</organism>
<dbReference type="GO" id="GO:0006313">
    <property type="term" value="P:DNA transposition"/>
    <property type="evidence" value="ECO:0007669"/>
    <property type="project" value="UniProtKB-UniRule"/>
</dbReference>
<dbReference type="EMBL" id="QKZK01000004">
    <property type="protein sequence ID" value="PZX19537.1"/>
    <property type="molecule type" value="Genomic_DNA"/>
</dbReference>
<accession>A0A2W7NN47</accession>
<dbReference type="GO" id="GO:0004803">
    <property type="term" value="F:transposase activity"/>
    <property type="evidence" value="ECO:0007669"/>
    <property type="project" value="UniProtKB-UniRule"/>
</dbReference>
<proteinExistence type="inferred from homology"/>
<comment type="similarity">
    <text evidence="2 6">Belongs to the transposase mutator family.</text>
</comment>
<gene>
    <name evidence="7" type="ORF">LX69_00806</name>
</gene>
<evidence type="ECO:0000256" key="6">
    <source>
        <dbReference type="RuleBase" id="RU365089"/>
    </source>
</evidence>
<dbReference type="PANTHER" id="PTHR33217">
    <property type="entry name" value="TRANSPOSASE FOR INSERTION SEQUENCE ELEMENT IS1081"/>
    <property type="match status" value="1"/>
</dbReference>
<dbReference type="PANTHER" id="PTHR33217:SF8">
    <property type="entry name" value="MUTATOR FAMILY TRANSPOSASE"/>
    <property type="match status" value="1"/>
</dbReference>
<dbReference type="Pfam" id="PF00872">
    <property type="entry name" value="Transposase_mut"/>
    <property type="match status" value="1"/>
</dbReference>
<evidence type="ECO:0000313" key="7">
    <source>
        <dbReference type="EMBL" id="PZX19537.1"/>
    </source>
</evidence>
<sequence length="170" mass="19643">MKDKPDFSYEDFEREAIKGLYEKKNFMGENGVFTPLIKHFLEKALALELEQHLKQEGGNKRNGLTTKTVKSSTGEFELTTPRDRNNTFVPEIVAKRQVVLDDDLCEKVLSMYGKGMSYNDIKAFLYEIYALTLSPAQMSEITDKIIPELEQWQARPLEPVYSIVWFDAIH</sequence>
<evidence type="ECO:0000256" key="4">
    <source>
        <dbReference type="ARBA" id="ARBA00023125"/>
    </source>
</evidence>
<evidence type="ECO:0000256" key="5">
    <source>
        <dbReference type="ARBA" id="ARBA00023172"/>
    </source>
</evidence>
<dbReference type="InterPro" id="IPR001207">
    <property type="entry name" value="Transposase_mutator"/>
</dbReference>
<keyword evidence="4 6" id="KW-0238">DNA-binding</keyword>
<keyword evidence="6" id="KW-0814">Transposable element</keyword>
<feature type="non-terminal residue" evidence="7">
    <location>
        <position position="170"/>
    </location>
</feature>
<comment type="caution">
    <text evidence="7">The sequence shown here is derived from an EMBL/GenBank/DDBJ whole genome shotgun (WGS) entry which is preliminary data.</text>
</comment>
<dbReference type="GO" id="GO:0003677">
    <property type="term" value="F:DNA binding"/>
    <property type="evidence" value="ECO:0007669"/>
    <property type="project" value="UniProtKB-UniRule"/>
</dbReference>
<protein>
    <recommendedName>
        <fullName evidence="6">Mutator family transposase</fullName>
    </recommendedName>
</protein>
<keyword evidence="8" id="KW-1185">Reference proteome</keyword>
<evidence type="ECO:0000256" key="3">
    <source>
        <dbReference type="ARBA" id="ARBA00022578"/>
    </source>
</evidence>